<dbReference type="EMBL" id="DUGH01000038">
    <property type="protein sequence ID" value="HIH16101.1"/>
    <property type="molecule type" value="Genomic_DNA"/>
</dbReference>
<dbReference type="SUPFAM" id="SSF51726">
    <property type="entry name" value="UROD/MetE-like"/>
    <property type="match status" value="1"/>
</dbReference>
<evidence type="ECO:0000313" key="1">
    <source>
        <dbReference type="EMBL" id="HIH16101.1"/>
    </source>
</evidence>
<gene>
    <name evidence="1" type="ORF">HA252_01715</name>
</gene>
<accession>A0A7J4JEB1</accession>
<dbReference type="AlphaFoldDB" id="A0A7J4JEB1"/>
<dbReference type="Proteomes" id="UP000564964">
    <property type="component" value="Unassembled WGS sequence"/>
</dbReference>
<dbReference type="InterPro" id="IPR038071">
    <property type="entry name" value="UROD/MetE-like_sf"/>
</dbReference>
<organism evidence="1 2">
    <name type="scientific">Candidatus Iainarchaeum sp</name>
    <dbReference type="NCBI Taxonomy" id="3101447"/>
    <lineage>
        <taxon>Archaea</taxon>
        <taxon>Candidatus Iainarchaeota</taxon>
        <taxon>Candidatus Iainarchaeia</taxon>
        <taxon>Candidatus Iainarchaeales</taxon>
        <taxon>Candidatus Iainarchaeaceae</taxon>
        <taxon>Candidatus Iainarchaeum</taxon>
    </lineage>
</organism>
<reference evidence="2" key="1">
    <citation type="journal article" date="2020" name="bioRxiv">
        <title>A rank-normalized archaeal taxonomy based on genome phylogeny resolves widespread incomplete and uneven classifications.</title>
        <authorList>
            <person name="Rinke C."/>
            <person name="Chuvochina M."/>
            <person name="Mussig A.J."/>
            <person name="Chaumeil P.-A."/>
            <person name="Waite D.W."/>
            <person name="Whitman W.B."/>
            <person name="Parks D.H."/>
            <person name="Hugenholtz P."/>
        </authorList>
    </citation>
    <scope>NUCLEOTIDE SEQUENCE [LARGE SCALE GENOMIC DNA]</scope>
</reference>
<name>A0A7J4JEB1_9ARCH</name>
<protein>
    <recommendedName>
        <fullName evidence="3">Cobalamin-independent methionine synthase MetE N-terminal domain-containing protein</fullName>
    </recommendedName>
</protein>
<evidence type="ECO:0008006" key="3">
    <source>
        <dbReference type="Google" id="ProtNLM"/>
    </source>
</evidence>
<dbReference type="Gene3D" id="3.20.20.210">
    <property type="match status" value="1"/>
</dbReference>
<sequence length="326" mass="35699">MGMHFMGAMLAGQVSRSADTIRLHRLARDGHAKKEEFLASASKDAQAILKAQAQGFAFVSGGQVEWLDLFRPIAATFAGFERKGSEGEDAIGPVTRWFRTNTFYRKPHVNKRISAEGGELIPFLPKLPGKGLACLPAPYTFWRLVEHSYYQEPAEFAADYAAALAASAPHLKKHGYDCLLFLNPSVGYDLSRNQFQKLDWAADFFASLKKTGFTLGVHFPLADGSKALPIVEDSSVDFVGVDCIHTDFAKLHSKKDLFLGLVDAARIGVESPAHLTQQARACLQEAGFSGNFYLGPNDRLFEVPYEAGLDKVKSLAQAAKQLEAAK</sequence>
<evidence type="ECO:0000313" key="2">
    <source>
        <dbReference type="Proteomes" id="UP000564964"/>
    </source>
</evidence>
<proteinExistence type="predicted"/>
<comment type="caution">
    <text evidence="1">The sequence shown here is derived from an EMBL/GenBank/DDBJ whole genome shotgun (WGS) entry which is preliminary data.</text>
</comment>